<keyword evidence="2" id="KW-1185">Reference proteome</keyword>
<proteinExistence type="predicted"/>
<dbReference type="AlphaFoldDB" id="A0A1W2BC72"/>
<dbReference type="InterPro" id="IPR006311">
    <property type="entry name" value="TAT_signal"/>
</dbReference>
<protein>
    <submittedName>
        <fullName evidence="1">Uncharacterized protein</fullName>
    </submittedName>
</protein>
<sequence length="137" mass="14480">MDRQPQCPMPGGKGGGMNRRSFLATTAAAGISASLVSTADAECDPLLSLINEYRDQMALFNAAGDLSDEDDAALMAATWEPAYDRLCYDPPAPTTDAGAIAAIRLIVNEAETCGYQPDMIFNVLSVAAAYLERRAAS</sequence>
<evidence type="ECO:0000313" key="2">
    <source>
        <dbReference type="Proteomes" id="UP000192656"/>
    </source>
</evidence>
<dbReference type="Proteomes" id="UP000192656">
    <property type="component" value="Unassembled WGS sequence"/>
</dbReference>
<organism evidence="1 2">
    <name type="scientific">Fulvimarina manganoxydans</name>
    <dbReference type="NCBI Taxonomy" id="937218"/>
    <lineage>
        <taxon>Bacteria</taxon>
        <taxon>Pseudomonadati</taxon>
        <taxon>Pseudomonadota</taxon>
        <taxon>Alphaproteobacteria</taxon>
        <taxon>Hyphomicrobiales</taxon>
        <taxon>Aurantimonadaceae</taxon>
        <taxon>Fulvimarina</taxon>
    </lineage>
</organism>
<accession>A0A1W2BC72</accession>
<name>A0A1W2BC72_9HYPH</name>
<evidence type="ECO:0000313" key="1">
    <source>
        <dbReference type="EMBL" id="SMC70506.1"/>
    </source>
</evidence>
<dbReference type="PROSITE" id="PS51318">
    <property type="entry name" value="TAT"/>
    <property type="match status" value="1"/>
</dbReference>
<gene>
    <name evidence="1" type="ORF">SAMN06297251_10644</name>
</gene>
<dbReference type="STRING" id="937218.SAMN06297251_10644"/>
<reference evidence="1 2" key="1">
    <citation type="submission" date="2017-04" db="EMBL/GenBank/DDBJ databases">
        <authorList>
            <person name="Afonso C.L."/>
            <person name="Miller P.J."/>
            <person name="Scott M.A."/>
            <person name="Spackman E."/>
            <person name="Goraichik I."/>
            <person name="Dimitrov K.M."/>
            <person name="Suarez D.L."/>
            <person name="Swayne D.E."/>
        </authorList>
    </citation>
    <scope>NUCLEOTIDE SEQUENCE [LARGE SCALE GENOMIC DNA]</scope>
    <source>
        <strain evidence="1 2">CGMCC 1.10972</strain>
    </source>
</reference>
<dbReference type="EMBL" id="FWXR01000006">
    <property type="protein sequence ID" value="SMC70506.1"/>
    <property type="molecule type" value="Genomic_DNA"/>
</dbReference>